<organism evidence="1 2">
    <name type="scientific">Nocardia otitidiscaviarum</name>
    <dbReference type="NCBI Taxonomy" id="1823"/>
    <lineage>
        <taxon>Bacteria</taxon>
        <taxon>Bacillati</taxon>
        <taxon>Actinomycetota</taxon>
        <taxon>Actinomycetes</taxon>
        <taxon>Mycobacteriales</taxon>
        <taxon>Nocardiaceae</taxon>
        <taxon>Nocardia</taxon>
    </lineage>
</organism>
<keyword evidence="2" id="KW-1185">Reference proteome</keyword>
<accession>A0A378Y9X0</accession>
<gene>
    <name evidence="1" type="ORF">NCTC1934_00603</name>
</gene>
<dbReference type="RefSeq" id="WP_039816993.1">
    <property type="nucleotide sequence ID" value="NZ_UGRY01000002.1"/>
</dbReference>
<reference evidence="1 2" key="1">
    <citation type="submission" date="2018-06" db="EMBL/GenBank/DDBJ databases">
        <authorList>
            <consortium name="Pathogen Informatics"/>
            <person name="Doyle S."/>
        </authorList>
    </citation>
    <scope>NUCLEOTIDE SEQUENCE [LARGE SCALE GENOMIC DNA]</scope>
    <source>
        <strain evidence="1 2">NCTC1934</strain>
    </source>
</reference>
<evidence type="ECO:0000313" key="2">
    <source>
        <dbReference type="Proteomes" id="UP000255467"/>
    </source>
</evidence>
<sequence length="300" mass="31758">MDAGQLTRQISYIGSGPYCYANGLAMMMGEAAPGTAVIETVTGSPFGMQVGDGVAFFDPGGWNPEIGVAEALAALGWRATVTSEDDPVGRLGAALRGGPVFIGPVEMGYLRYQPEMRGPIGADHFLVVVDMDADGVTAHDPQGYPYARIELSDFLSAWRGDSVDYGQPYTMYTEFERTRVVGADEAVAACLPRARERLAGNGSPDAARSLAAMLADGCPPGLRAHLTAFAVRVGARRTADAADCLRRIGYGGAAAVMVEQARLIGSLQQLLVSERDRAAAEVVGELASTYERLRAALHQR</sequence>
<protein>
    <submittedName>
        <fullName evidence="1">Uncharacterized protein</fullName>
    </submittedName>
</protein>
<proteinExistence type="predicted"/>
<dbReference type="EMBL" id="UGRY01000002">
    <property type="protein sequence ID" value="SUA73167.1"/>
    <property type="molecule type" value="Genomic_DNA"/>
</dbReference>
<evidence type="ECO:0000313" key="1">
    <source>
        <dbReference type="EMBL" id="SUA73167.1"/>
    </source>
</evidence>
<dbReference type="AlphaFoldDB" id="A0A378Y9X0"/>
<dbReference type="OrthoDB" id="8065844at2"/>
<dbReference type="Proteomes" id="UP000255467">
    <property type="component" value="Unassembled WGS sequence"/>
</dbReference>
<name>A0A378Y9X0_9NOCA</name>